<feature type="domain" description="GGDEF" evidence="2">
    <location>
        <begin position="92"/>
        <end position="197"/>
    </location>
</feature>
<accession>A0ABX7S690</accession>
<dbReference type="RefSeq" id="WP_207565980.1">
    <property type="nucleotide sequence ID" value="NZ_CP071446.1"/>
</dbReference>
<dbReference type="PROSITE" id="PS50887">
    <property type="entry name" value="GGDEF"/>
    <property type="match status" value="1"/>
</dbReference>
<dbReference type="Gene3D" id="3.30.70.270">
    <property type="match status" value="1"/>
</dbReference>
<reference evidence="3 4" key="1">
    <citation type="submission" date="2021-03" db="EMBL/GenBank/DDBJ databases">
        <title>Thermosipho ferrireducens sp.nov., an anaerobic thermophilic iron-reducing bacterium isolated from a deep-sea hydrothermal sulfide deposits.</title>
        <authorList>
            <person name="Zeng X."/>
            <person name="Chen Y."/>
            <person name="Shao Z."/>
        </authorList>
    </citation>
    <scope>NUCLEOTIDE SEQUENCE [LARGE SCALE GENOMIC DNA]</scope>
    <source>
        <strain evidence="3 4">JL129W03</strain>
    </source>
</reference>
<dbReference type="InterPro" id="IPR000160">
    <property type="entry name" value="GGDEF_dom"/>
</dbReference>
<dbReference type="EMBL" id="CP071446">
    <property type="protein sequence ID" value="QTA37255.1"/>
    <property type="molecule type" value="Genomic_DNA"/>
</dbReference>
<evidence type="ECO:0000256" key="1">
    <source>
        <dbReference type="SAM" id="Coils"/>
    </source>
</evidence>
<evidence type="ECO:0000313" key="3">
    <source>
        <dbReference type="EMBL" id="QTA37255.1"/>
    </source>
</evidence>
<evidence type="ECO:0000313" key="4">
    <source>
        <dbReference type="Proteomes" id="UP000671862"/>
    </source>
</evidence>
<dbReference type="Proteomes" id="UP000671862">
    <property type="component" value="Chromosome"/>
</dbReference>
<keyword evidence="1" id="KW-0175">Coiled coil</keyword>
<evidence type="ECO:0000259" key="2">
    <source>
        <dbReference type="PROSITE" id="PS50887"/>
    </source>
</evidence>
<gene>
    <name evidence="3" type="ORF">JYK00_05790</name>
</gene>
<dbReference type="InterPro" id="IPR029787">
    <property type="entry name" value="Nucleotide_cyclase"/>
</dbReference>
<protein>
    <submittedName>
        <fullName evidence="3">Diguanylate cyclase</fullName>
    </submittedName>
</protein>
<dbReference type="SUPFAM" id="SSF55073">
    <property type="entry name" value="Nucleotide cyclase"/>
    <property type="match status" value="1"/>
</dbReference>
<organism evidence="3 4">
    <name type="scientific">Thermosipho ferrireducens</name>
    <dbReference type="NCBI Taxonomy" id="2571116"/>
    <lineage>
        <taxon>Bacteria</taxon>
        <taxon>Thermotogati</taxon>
        <taxon>Thermotogota</taxon>
        <taxon>Thermotogae</taxon>
        <taxon>Thermotogales</taxon>
        <taxon>Fervidobacteriaceae</taxon>
        <taxon>Thermosipho</taxon>
    </lineage>
</organism>
<sequence length="197" mass="23307">MAAYEKMSKEELIKKLRELEDENTALKNRQNELESLLYEYSEIVKRQFESFDSFIKDIGTKRMIDPLTRVYSREHIYKLINYYHQKAFEENFEYSLITVKALSFGESKELEKEHTLILIGKVLREAVRVPLDSIGRYNENTFIVLLTEITREDAIKVKERIAKLLELKIPELKFEIKLASYPSDSTNLEELIDMVKD</sequence>
<feature type="coiled-coil region" evidence="1">
    <location>
        <begin position="2"/>
        <end position="39"/>
    </location>
</feature>
<keyword evidence="4" id="KW-1185">Reference proteome</keyword>
<dbReference type="InterPro" id="IPR043128">
    <property type="entry name" value="Rev_trsase/Diguanyl_cyclase"/>
</dbReference>
<name>A0ABX7S690_9BACT</name>
<dbReference type="Pfam" id="PF00990">
    <property type="entry name" value="GGDEF"/>
    <property type="match status" value="1"/>
</dbReference>
<proteinExistence type="predicted"/>